<dbReference type="RefSeq" id="WP_093519767.1">
    <property type="nucleotide sequence ID" value="NZ_FOSK01000006.1"/>
</dbReference>
<evidence type="ECO:0000313" key="1">
    <source>
        <dbReference type="EMBL" id="SFK51597.1"/>
    </source>
</evidence>
<accession>A0A1I4A642</accession>
<comment type="caution">
    <text evidence="1">The sequence shown here is derived from an EMBL/GenBank/DDBJ whole genome shotgun (WGS) entry which is preliminary data.</text>
</comment>
<sequence length="173" mass="19366">MDLNQLDDRLKADCEKCAALCCVALAFDKSSVFPFDKAAGEPCRNLENCGTCKIHSDLATTGYMGCVQFHCHGAGPVVTQDLFSGNTWQTQPHLLRPMMEAFWVFLRLQEQVLLLRHAAKLPLPEAKQKELHAFLDELCPENGWSWDSFENLDQAKVSAKVKGWLASLRDVLA</sequence>
<proteinExistence type="predicted"/>
<keyword evidence="2" id="KW-1185">Reference proteome</keyword>
<evidence type="ECO:0000313" key="2">
    <source>
        <dbReference type="Proteomes" id="UP000199598"/>
    </source>
</evidence>
<gene>
    <name evidence="1" type="ORF">SAMN04488518_1062</name>
</gene>
<dbReference type="Proteomes" id="UP000199598">
    <property type="component" value="Unassembled WGS sequence"/>
</dbReference>
<dbReference type="EMBL" id="FOSK01000006">
    <property type="protein sequence ID" value="SFK51597.1"/>
    <property type="molecule type" value="Genomic_DNA"/>
</dbReference>
<name>A0A1I4A642_9HYPH</name>
<evidence type="ECO:0008006" key="3">
    <source>
        <dbReference type="Google" id="ProtNLM"/>
    </source>
</evidence>
<organism evidence="1 2">
    <name type="scientific">Pseudovibrio ascidiaceicola</name>
    <dbReference type="NCBI Taxonomy" id="285279"/>
    <lineage>
        <taxon>Bacteria</taxon>
        <taxon>Pseudomonadati</taxon>
        <taxon>Pseudomonadota</taxon>
        <taxon>Alphaproteobacteria</taxon>
        <taxon>Hyphomicrobiales</taxon>
        <taxon>Stappiaceae</taxon>
        <taxon>Pseudovibrio</taxon>
    </lineage>
</organism>
<reference evidence="1 2" key="1">
    <citation type="submission" date="2016-10" db="EMBL/GenBank/DDBJ databases">
        <authorList>
            <person name="Varghese N."/>
            <person name="Submissions S."/>
        </authorList>
    </citation>
    <scope>NUCLEOTIDE SEQUENCE [LARGE SCALE GENOMIC DNA]</scope>
    <source>
        <strain evidence="1 2">DSM 16392</strain>
    </source>
</reference>
<protein>
    <recommendedName>
        <fullName evidence="3">Pentapeptide repeat-containing protein</fullName>
    </recommendedName>
</protein>